<gene>
    <name evidence="1" type="ORF">AUEXF2481DRAFT_27052</name>
</gene>
<dbReference type="OrthoDB" id="5335493at2759"/>
<dbReference type="Proteomes" id="UP000030641">
    <property type="component" value="Unassembled WGS sequence"/>
</dbReference>
<dbReference type="RefSeq" id="XP_013346226.1">
    <property type="nucleotide sequence ID" value="XM_013490772.1"/>
</dbReference>
<dbReference type="OMA" id="KQWQWYY"/>
<evidence type="ECO:0000313" key="2">
    <source>
        <dbReference type="Proteomes" id="UP000030641"/>
    </source>
</evidence>
<protein>
    <submittedName>
        <fullName evidence="1">Uncharacterized protein</fullName>
    </submittedName>
</protein>
<dbReference type="AlphaFoldDB" id="A0A074ZGK0"/>
<dbReference type="HOGENOM" id="CLU_657174_0_0_1"/>
<evidence type="ECO:0000313" key="1">
    <source>
        <dbReference type="EMBL" id="KEQ97686.1"/>
    </source>
</evidence>
<dbReference type="GeneID" id="25363402"/>
<organism evidence="1 2">
    <name type="scientific">Aureobasidium subglaciale (strain EXF-2481)</name>
    <name type="common">Aureobasidium pullulans var. subglaciale</name>
    <dbReference type="NCBI Taxonomy" id="1043005"/>
    <lineage>
        <taxon>Eukaryota</taxon>
        <taxon>Fungi</taxon>
        <taxon>Dikarya</taxon>
        <taxon>Ascomycota</taxon>
        <taxon>Pezizomycotina</taxon>
        <taxon>Dothideomycetes</taxon>
        <taxon>Dothideomycetidae</taxon>
        <taxon>Dothideales</taxon>
        <taxon>Saccotheciaceae</taxon>
        <taxon>Aureobasidium</taxon>
    </lineage>
</organism>
<proteinExistence type="predicted"/>
<dbReference type="InParanoid" id="A0A074ZGK0"/>
<accession>A0A074ZGK0</accession>
<sequence length="403" mass="46974">MAETKLPTRWIETSDGFIPAPEDQQPTSILHKAVLDAVDNFKITSFDAWELPVTVTIGKKWIVSTWECAPDPDSFKFKFGQRDCQGRTLATRIRKYQIQRGWWAANKKHFALLQLPAELRSEIYRYAAPQDAIEPYVGHRGRGHGIPYIKDCNEMVSNLLKCNKVISQEMRDHMFLHLPLLINHHKLLRKTLHENIDFPRHQLTRLTLCCRTHEDFFKVFGLRGRSIISDEAIVVVGSGESPWSLHRDKLPCIKKFEIIMPSRETLQEWIVNTNCQTKTVTMLLEIMWPYVKGQPVVLGGMIKKWQKKLWEVKAAQAHEEYEKLYADTEDGGVKVTQEDIDKFKGKEDKSDEEEDLISFEEEEEVFEYHLPFFCECHPSCLFGDWTDEDHIKDNEKTEEGEVH</sequence>
<reference evidence="1 2" key="1">
    <citation type="journal article" date="2014" name="BMC Genomics">
        <title>Genome sequencing of four Aureobasidium pullulans varieties: biotechnological potential, stress tolerance, and description of new species.</title>
        <authorList>
            <person name="Gostin Ar C."/>
            <person name="Ohm R.A."/>
            <person name="Kogej T."/>
            <person name="Sonjak S."/>
            <person name="Turk M."/>
            <person name="Zajc J."/>
            <person name="Zalar P."/>
            <person name="Grube M."/>
            <person name="Sun H."/>
            <person name="Han J."/>
            <person name="Sharma A."/>
            <person name="Chiniquy J."/>
            <person name="Ngan C.Y."/>
            <person name="Lipzen A."/>
            <person name="Barry K."/>
            <person name="Grigoriev I.V."/>
            <person name="Gunde-Cimerman N."/>
        </authorList>
    </citation>
    <scope>NUCLEOTIDE SEQUENCE [LARGE SCALE GENOMIC DNA]</scope>
    <source>
        <strain evidence="1 2">EXF-2481</strain>
    </source>
</reference>
<keyword evidence="2" id="KW-1185">Reference proteome</keyword>
<dbReference type="EMBL" id="KL584753">
    <property type="protein sequence ID" value="KEQ97686.1"/>
    <property type="molecule type" value="Genomic_DNA"/>
</dbReference>
<dbReference type="STRING" id="1043005.A0A074ZGK0"/>
<name>A0A074ZGK0_AURSE</name>